<protein>
    <submittedName>
        <fullName evidence="5">AraC family transcriptional regulator</fullName>
    </submittedName>
</protein>
<comment type="caution">
    <text evidence="5">The sequence shown here is derived from an EMBL/GenBank/DDBJ whole genome shotgun (WGS) entry which is preliminary data.</text>
</comment>
<keyword evidence="6" id="KW-1185">Reference proteome</keyword>
<dbReference type="PANTHER" id="PTHR46796">
    <property type="entry name" value="HTH-TYPE TRANSCRIPTIONAL ACTIVATOR RHAS-RELATED"/>
    <property type="match status" value="1"/>
</dbReference>
<dbReference type="InterPro" id="IPR020449">
    <property type="entry name" value="Tscrpt_reg_AraC-type_HTH"/>
</dbReference>
<dbReference type="InterPro" id="IPR018062">
    <property type="entry name" value="HTH_AraC-typ_CS"/>
</dbReference>
<dbReference type="PROSITE" id="PS00041">
    <property type="entry name" value="HTH_ARAC_FAMILY_1"/>
    <property type="match status" value="1"/>
</dbReference>
<dbReference type="SUPFAM" id="SSF46689">
    <property type="entry name" value="Homeodomain-like"/>
    <property type="match status" value="1"/>
</dbReference>
<dbReference type="Gene3D" id="1.10.10.60">
    <property type="entry name" value="Homeodomain-like"/>
    <property type="match status" value="1"/>
</dbReference>
<name>A0A2P7S2I5_9HYPH</name>
<dbReference type="GO" id="GO:0043565">
    <property type="term" value="F:sequence-specific DNA binding"/>
    <property type="evidence" value="ECO:0007669"/>
    <property type="project" value="InterPro"/>
</dbReference>
<dbReference type="InterPro" id="IPR009057">
    <property type="entry name" value="Homeodomain-like_sf"/>
</dbReference>
<dbReference type="RefSeq" id="WP_106726604.1">
    <property type="nucleotide sequence ID" value="NZ_PXYL01000017.1"/>
</dbReference>
<dbReference type="EMBL" id="PXYL01000017">
    <property type="protein sequence ID" value="PSJ56687.1"/>
    <property type="molecule type" value="Genomic_DNA"/>
</dbReference>
<organism evidence="5 6">
    <name type="scientific">Pseudaminobacter soli</name>
    <name type="common">ex Li et al. 2025</name>
    <dbReference type="NCBI Taxonomy" id="1295366"/>
    <lineage>
        <taxon>Bacteria</taxon>
        <taxon>Pseudomonadati</taxon>
        <taxon>Pseudomonadota</taxon>
        <taxon>Alphaproteobacteria</taxon>
        <taxon>Hyphomicrobiales</taxon>
        <taxon>Phyllobacteriaceae</taxon>
        <taxon>Pseudaminobacter</taxon>
    </lineage>
</organism>
<feature type="domain" description="HTH araC/xylS-type" evidence="4">
    <location>
        <begin position="217"/>
        <end position="316"/>
    </location>
</feature>
<dbReference type="GO" id="GO:0003700">
    <property type="term" value="F:DNA-binding transcription factor activity"/>
    <property type="evidence" value="ECO:0007669"/>
    <property type="project" value="InterPro"/>
</dbReference>
<evidence type="ECO:0000259" key="4">
    <source>
        <dbReference type="PROSITE" id="PS01124"/>
    </source>
</evidence>
<sequence>MSEAESSPKTCASLAIVWPHPPGAACFAVWKAAISRLVDSAIPDDADIALFDFHGCTWQLPETFVQINGGSAITMSRSQKVIDDRPISQMSIYMLTGGSVVTDYDGLKHTQLPGDVVVVDYSLPYEALTPGYEGITLTFDRARAPLGLQGDVHGTKLSASSAAGKVIGAQMRTLIEHIDELSVDQAQSAADGILQFAATAFPAAASKRTRDDLNVLHRAHRLARKRMSDPDFGPEELASELGMSRSKLFRSFEIHGGVQRWLLGERLTASLQAIVRGAGKMKISAIAHQHGFRSEAHFSRAFRKRYDMSPSDALALTQRSQGSALFLSWAENDAGTESSTVEAWLASAQAREAKEVR</sequence>
<evidence type="ECO:0000256" key="1">
    <source>
        <dbReference type="ARBA" id="ARBA00023015"/>
    </source>
</evidence>
<reference evidence="5 6" key="1">
    <citation type="submission" date="2018-03" db="EMBL/GenBank/DDBJ databases">
        <title>The draft genome of Mesorhizobium soli JCM 19897.</title>
        <authorList>
            <person name="Li L."/>
            <person name="Liu L."/>
            <person name="Liang L."/>
            <person name="Wang T."/>
            <person name="Zhang X."/>
        </authorList>
    </citation>
    <scope>NUCLEOTIDE SEQUENCE [LARGE SCALE GENOMIC DNA]</scope>
    <source>
        <strain evidence="5 6">JCM 19897</strain>
    </source>
</reference>
<dbReference type="Proteomes" id="UP000240653">
    <property type="component" value="Unassembled WGS sequence"/>
</dbReference>
<dbReference type="SMART" id="SM00342">
    <property type="entry name" value="HTH_ARAC"/>
    <property type="match status" value="1"/>
</dbReference>
<dbReference type="Pfam" id="PF12833">
    <property type="entry name" value="HTH_18"/>
    <property type="match status" value="1"/>
</dbReference>
<evidence type="ECO:0000256" key="2">
    <source>
        <dbReference type="ARBA" id="ARBA00023125"/>
    </source>
</evidence>
<dbReference type="InterPro" id="IPR050204">
    <property type="entry name" value="AraC_XylS_family_regulators"/>
</dbReference>
<evidence type="ECO:0000313" key="6">
    <source>
        <dbReference type="Proteomes" id="UP000240653"/>
    </source>
</evidence>
<keyword evidence="2" id="KW-0238">DNA-binding</keyword>
<evidence type="ECO:0000256" key="3">
    <source>
        <dbReference type="ARBA" id="ARBA00023163"/>
    </source>
</evidence>
<proteinExistence type="predicted"/>
<dbReference type="AlphaFoldDB" id="A0A2P7S2I5"/>
<keyword evidence="3" id="KW-0804">Transcription</keyword>
<dbReference type="PRINTS" id="PR00032">
    <property type="entry name" value="HTHARAC"/>
</dbReference>
<gene>
    <name evidence="5" type="ORF">C7I85_24000</name>
</gene>
<dbReference type="OrthoDB" id="8004517at2"/>
<keyword evidence="1" id="KW-0805">Transcription regulation</keyword>
<evidence type="ECO:0000313" key="5">
    <source>
        <dbReference type="EMBL" id="PSJ56687.1"/>
    </source>
</evidence>
<accession>A0A2P7S2I5</accession>
<dbReference type="PROSITE" id="PS01124">
    <property type="entry name" value="HTH_ARAC_FAMILY_2"/>
    <property type="match status" value="1"/>
</dbReference>
<dbReference type="InterPro" id="IPR018060">
    <property type="entry name" value="HTH_AraC"/>
</dbReference>